<evidence type="ECO:0000313" key="6">
    <source>
        <dbReference type="Proteomes" id="UP000562352"/>
    </source>
</evidence>
<keyword evidence="3" id="KW-0472">Membrane</keyword>
<dbReference type="GO" id="GO:0051787">
    <property type="term" value="F:misfolded protein binding"/>
    <property type="evidence" value="ECO:0007669"/>
    <property type="project" value="TreeGrafter"/>
</dbReference>
<dbReference type="Pfam" id="PF00226">
    <property type="entry name" value="DnaJ"/>
    <property type="match status" value="1"/>
</dbReference>
<dbReference type="Proteomes" id="UP000562352">
    <property type="component" value="Unassembled WGS sequence"/>
</dbReference>
<evidence type="ECO:0000259" key="4">
    <source>
        <dbReference type="PROSITE" id="PS50076"/>
    </source>
</evidence>
<evidence type="ECO:0000256" key="1">
    <source>
        <dbReference type="ARBA" id="ARBA00023186"/>
    </source>
</evidence>
<dbReference type="SMART" id="SM00271">
    <property type="entry name" value="DnaJ"/>
    <property type="match status" value="1"/>
</dbReference>
<reference evidence="5 6" key="1">
    <citation type="submission" date="2020-08" db="EMBL/GenBank/DDBJ databases">
        <title>Genomic Encyclopedia of Type Strains, Phase III (KMG-III): the genomes of soil and plant-associated and newly described type strains.</title>
        <authorList>
            <person name="Whitman W."/>
        </authorList>
    </citation>
    <scope>NUCLEOTIDE SEQUENCE [LARGE SCALE GENOMIC DNA]</scope>
    <source>
        <strain evidence="5 6">CECT 3303</strain>
    </source>
</reference>
<keyword evidence="6" id="KW-1185">Reference proteome</keyword>
<dbReference type="GO" id="GO:0003677">
    <property type="term" value="F:DNA binding"/>
    <property type="evidence" value="ECO:0007669"/>
    <property type="project" value="UniProtKB-KW"/>
</dbReference>
<name>A0A841CVJ7_PLAVE</name>
<dbReference type="PROSITE" id="PS50076">
    <property type="entry name" value="DNAJ_2"/>
    <property type="match status" value="1"/>
</dbReference>
<dbReference type="Gene3D" id="1.10.287.110">
    <property type="entry name" value="DnaJ domain"/>
    <property type="match status" value="1"/>
</dbReference>
<dbReference type="InterPro" id="IPR036869">
    <property type="entry name" value="J_dom_sf"/>
</dbReference>
<dbReference type="PANTHER" id="PTHR44360:SF1">
    <property type="entry name" value="DNAJ HOMOLOG SUBFAMILY B MEMBER 9"/>
    <property type="match status" value="1"/>
</dbReference>
<dbReference type="CDD" id="cd06257">
    <property type="entry name" value="DnaJ"/>
    <property type="match status" value="1"/>
</dbReference>
<dbReference type="RefSeq" id="WP_184938124.1">
    <property type="nucleotide sequence ID" value="NZ_BAAAWZ010000001.1"/>
</dbReference>
<gene>
    <name evidence="5" type="ORF">FHS22_000608</name>
</gene>
<keyword evidence="5" id="KW-0238">DNA-binding</keyword>
<dbReference type="InterPro" id="IPR051948">
    <property type="entry name" value="Hsp70_co-chaperone_J-domain"/>
</dbReference>
<feature type="transmembrane region" description="Helical" evidence="3">
    <location>
        <begin position="187"/>
        <end position="205"/>
    </location>
</feature>
<organism evidence="5 6">
    <name type="scientific">Planomonospora venezuelensis</name>
    <dbReference type="NCBI Taxonomy" id="1999"/>
    <lineage>
        <taxon>Bacteria</taxon>
        <taxon>Bacillati</taxon>
        <taxon>Actinomycetota</taxon>
        <taxon>Actinomycetes</taxon>
        <taxon>Streptosporangiales</taxon>
        <taxon>Streptosporangiaceae</taxon>
        <taxon>Planomonospora</taxon>
    </lineage>
</organism>
<dbReference type="PANTHER" id="PTHR44360">
    <property type="entry name" value="DNAJ HOMOLOG SUBFAMILY B MEMBER 9"/>
    <property type="match status" value="1"/>
</dbReference>
<feature type="domain" description="J" evidence="4">
    <location>
        <begin position="1"/>
        <end position="59"/>
    </location>
</feature>
<dbReference type="SUPFAM" id="SSF46565">
    <property type="entry name" value="Chaperone J-domain"/>
    <property type="match status" value="1"/>
</dbReference>
<dbReference type="AlphaFoldDB" id="A0A841CVJ7"/>
<dbReference type="EMBL" id="JACHJJ010000001">
    <property type="protein sequence ID" value="MBB5961370.1"/>
    <property type="molecule type" value="Genomic_DNA"/>
</dbReference>
<dbReference type="GO" id="GO:0051087">
    <property type="term" value="F:protein-folding chaperone binding"/>
    <property type="evidence" value="ECO:0007669"/>
    <property type="project" value="TreeGrafter"/>
</dbReference>
<evidence type="ECO:0000256" key="2">
    <source>
        <dbReference type="SAM" id="MobiDB-lite"/>
    </source>
</evidence>
<keyword evidence="3" id="KW-0812">Transmembrane</keyword>
<feature type="compositionally biased region" description="Gly residues" evidence="2">
    <location>
        <begin position="94"/>
        <end position="109"/>
    </location>
</feature>
<accession>A0A841CVJ7</accession>
<proteinExistence type="predicted"/>
<dbReference type="InterPro" id="IPR001623">
    <property type="entry name" value="DnaJ_domain"/>
</dbReference>
<feature type="compositionally biased region" description="Gly residues" evidence="2">
    <location>
        <begin position="61"/>
        <end position="83"/>
    </location>
</feature>
<protein>
    <submittedName>
        <fullName evidence="5">Curved DNA-binding protein CbpA</fullName>
    </submittedName>
</protein>
<evidence type="ECO:0000313" key="5">
    <source>
        <dbReference type="EMBL" id="MBB5961370.1"/>
    </source>
</evidence>
<sequence length="220" mass="22380">MLGVPPDATPEDLRQAYRRLARRYHPDKNPQGQAAFMEIASAYGLLSDPGRRLRYDAGRAGAGGAGAGAAAGHPGGAGHGHATGDGAEHPGGTEHPGGAGHPGGTGHPGGSAPPHRAGGGPGARPRGPAGPESPVARLERLYGPRPTIWTAAKLVLFYLPAGAFLSVLVSAFATFSHGDAARDAGRAAAILLWLALWSFLAAAKLKLWLLYRRTTGTGGS</sequence>
<keyword evidence="3" id="KW-1133">Transmembrane helix</keyword>
<comment type="caution">
    <text evidence="5">The sequence shown here is derived from an EMBL/GenBank/DDBJ whole genome shotgun (WGS) entry which is preliminary data.</text>
</comment>
<feature type="transmembrane region" description="Helical" evidence="3">
    <location>
        <begin position="155"/>
        <end position="175"/>
    </location>
</feature>
<evidence type="ECO:0000256" key="3">
    <source>
        <dbReference type="SAM" id="Phobius"/>
    </source>
</evidence>
<feature type="region of interest" description="Disordered" evidence="2">
    <location>
        <begin position="61"/>
        <end position="135"/>
    </location>
</feature>
<dbReference type="GO" id="GO:0036503">
    <property type="term" value="P:ERAD pathway"/>
    <property type="evidence" value="ECO:0007669"/>
    <property type="project" value="TreeGrafter"/>
</dbReference>
<keyword evidence="1" id="KW-0143">Chaperone</keyword>